<dbReference type="PANTHER" id="PTHR32308">
    <property type="entry name" value="LYASE BETA SUBUNIT, PUTATIVE (AFU_ORTHOLOGUE AFUA_4G13030)-RELATED"/>
    <property type="match status" value="1"/>
</dbReference>
<dbReference type="PANTHER" id="PTHR32308:SF10">
    <property type="entry name" value="CITRATE LYASE SUBUNIT BETA"/>
    <property type="match status" value="1"/>
</dbReference>
<dbReference type="AlphaFoldDB" id="A0A2V4EAG5"/>
<comment type="caution">
    <text evidence="5">The sequence shown here is derived from an EMBL/GenBank/DDBJ whole genome shotgun (WGS) entry which is preliminary data.</text>
</comment>
<feature type="binding site" evidence="4">
    <location>
        <position position="169"/>
    </location>
    <ligand>
        <name>Mg(2+)</name>
        <dbReference type="ChEBI" id="CHEBI:18420"/>
    </ligand>
</feature>
<evidence type="ECO:0000313" key="5">
    <source>
        <dbReference type="EMBL" id="PXZ08061.1"/>
    </source>
</evidence>
<dbReference type="OrthoDB" id="348111at2"/>
<organism evidence="5 6">
    <name type="scientific">Gilliamella apicola</name>
    <dbReference type="NCBI Taxonomy" id="1196095"/>
    <lineage>
        <taxon>Bacteria</taxon>
        <taxon>Pseudomonadati</taxon>
        <taxon>Pseudomonadota</taxon>
        <taxon>Gammaproteobacteria</taxon>
        <taxon>Orbales</taxon>
        <taxon>Orbaceae</taxon>
        <taxon>Gilliamella</taxon>
    </lineage>
</organism>
<dbReference type="InterPro" id="IPR011206">
    <property type="entry name" value="Citrate_lyase_beta/mcl1/mcl2"/>
</dbReference>
<keyword evidence="5" id="KW-0456">Lyase</keyword>
<evidence type="ECO:0000256" key="4">
    <source>
        <dbReference type="PIRSR" id="PIRSR015582-2"/>
    </source>
</evidence>
<dbReference type="InterPro" id="IPR040442">
    <property type="entry name" value="Pyrv_kinase-like_dom_sf"/>
</dbReference>
<protein>
    <submittedName>
        <fullName evidence="5">Citrate lyase subunit beta</fullName>
    </submittedName>
</protein>
<name>A0A2V4EAG5_9GAMM</name>
<comment type="cofactor">
    <cofactor evidence="1">
        <name>Mg(2+)</name>
        <dbReference type="ChEBI" id="CHEBI:18420"/>
    </cofactor>
</comment>
<dbReference type="InterPro" id="IPR039480">
    <property type="entry name" value="C-C_Bond_Lyase-like"/>
</dbReference>
<evidence type="ECO:0000256" key="1">
    <source>
        <dbReference type="ARBA" id="ARBA00001946"/>
    </source>
</evidence>
<evidence type="ECO:0000256" key="3">
    <source>
        <dbReference type="ARBA" id="ARBA00022842"/>
    </source>
</evidence>
<dbReference type="RefSeq" id="WP_110432732.1">
    <property type="nucleotide sequence ID" value="NZ_QGLR01000007.1"/>
</dbReference>
<dbReference type="GO" id="GO:0016829">
    <property type="term" value="F:lyase activity"/>
    <property type="evidence" value="ECO:0007669"/>
    <property type="project" value="UniProtKB-KW"/>
</dbReference>
<keyword evidence="6" id="KW-1185">Reference proteome</keyword>
<dbReference type="SUPFAM" id="SSF51621">
    <property type="entry name" value="Phosphoenolpyruvate/pyruvate domain"/>
    <property type="match status" value="1"/>
</dbReference>
<keyword evidence="3 4" id="KW-0460">Magnesium</keyword>
<gene>
    <name evidence="5" type="ORF">DKK70_03355</name>
</gene>
<reference evidence="5 6" key="1">
    <citation type="submission" date="2018-05" db="EMBL/GenBank/DDBJ databases">
        <title>Reference genomes for bee gut microbiota database.</title>
        <authorList>
            <person name="Ellegaard K.M."/>
        </authorList>
    </citation>
    <scope>NUCLEOTIDE SEQUENCE [LARGE SCALE GENOMIC DNA]</scope>
    <source>
        <strain evidence="5 6">ESL0182</strain>
    </source>
</reference>
<dbReference type="Gene3D" id="3.20.20.60">
    <property type="entry name" value="Phosphoenolpyruvate-binding domains"/>
    <property type="match status" value="1"/>
</dbReference>
<accession>A0A2V4EAG5</accession>
<dbReference type="Proteomes" id="UP000247932">
    <property type="component" value="Unassembled WGS sequence"/>
</dbReference>
<keyword evidence="2 4" id="KW-0479">Metal-binding</keyword>
<dbReference type="GO" id="GO:0006107">
    <property type="term" value="P:oxaloacetate metabolic process"/>
    <property type="evidence" value="ECO:0007669"/>
    <property type="project" value="TreeGrafter"/>
</dbReference>
<dbReference type="Pfam" id="PF15617">
    <property type="entry name" value="C-C_Bond_Lyase"/>
    <property type="match status" value="1"/>
</dbReference>
<dbReference type="InterPro" id="IPR015813">
    <property type="entry name" value="Pyrv/PenolPyrv_kinase-like_dom"/>
</dbReference>
<evidence type="ECO:0000256" key="2">
    <source>
        <dbReference type="ARBA" id="ARBA00022723"/>
    </source>
</evidence>
<proteinExistence type="predicted"/>
<dbReference type="GO" id="GO:0000287">
    <property type="term" value="F:magnesium ion binding"/>
    <property type="evidence" value="ECO:0007669"/>
    <property type="project" value="TreeGrafter"/>
</dbReference>
<dbReference type="EMBL" id="QGLR01000007">
    <property type="protein sequence ID" value="PXZ08061.1"/>
    <property type="molecule type" value="Genomic_DNA"/>
</dbReference>
<evidence type="ECO:0000313" key="6">
    <source>
        <dbReference type="Proteomes" id="UP000247932"/>
    </source>
</evidence>
<sequence length="302" mass="34319">MNKKISPWNIGSSLYIPANNPNIVDIIIHNKYSGLKSVIICLEDSIKVEDFAFAKDNLLKSILHITDHLNQTSDENVPLIFIRPRNIDNANWIITNLNLTYVAGFVIAKFDQNCLNDWWSILQNTQLLMMPTLETPDVYNVVKMQQLSDILSVHPCRDRILLLRIGGNDLMNGLRLRRHKNMTIYDGPIGYLIKMLVVTFAQNGFYLTAPVCEHFSDNDLLAKEVALDILHGLVGKTLIHPSQLDIINQFYRVTEHDYAEAKQILSVPQGGVFNINGSMCEPSTQHRWASDIIERAQSFGMD</sequence>
<dbReference type="PIRSF" id="PIRSF015582">
    <property type="entry name" value="Cit_lyase_B"/>
    <property type="match status" value="1"/>
</dbReference>